<dbReference type="InterPro" id="IPR029028">
    <property type="entry name" value="Alpha/beta_knot_MTases"/>
</dbReference>
<name>A0A6N4QZT8_BLAVI</name>
<comment type="similarity">
    <text evidence="4 5">Belongs to the RNA methyltransferase RlmH family.</text>
</comment>
<accession>A0A6N4QZT8</accession>
<keyword evidence="3 5" id="KW-0949">S-adenosyl-L-methionine</keyword>
<dbReference type="GO" id="GO:0070038">
    <property type="term" value="F:rRNA (pseudouridine-N3-)-methyltransferase activity"/>
    <property type="evidence" value="ECO:0007669"/>
    <property type="project" value="UniProtKB-UniRule"/>
</dbReference>
<evidence type="ECO:0000256" key="5">
    <source>
        <dbReference type="HAMAP-Rule" id="MF_00658"/>
    </source>
</evidence>
<comment type="subcellular location">
    <subcellularLocation>
        <location evidence="5">Cytoplasm</location>
    </subcellularLocation>
</comment>
<evidence type="ECO:0000313" key="7">
    <source>
        <dbReference type="Proteomes" id="UP000320948"/>
    </source>
</evidence>
<comment type="subunit">
    <text evidence="5">Homodimer.</text>
</comment>
<dbReference type="Gene3D" id="3.40.1280.10">
    <property type="match status" value="1"/>
</dbReference>
<keyword evidence="1 5" id="KW-0489">Methyltransferase</keyword>
<evidence type="ECO:0000256" key="1">
    <source>
        <dbReference type="ARBA" id="ARBA00022603"/>
    </source>
</evidence>
<keyword evidence="5" id="KW-0963">Cytoplasm</keyword>
<dbReference type="Pfam" id="PF02590">
    <property type="entry name" value="SPOUT_MTase"/>
    <property type="match status" value="1"/>
</dbReference>
<sequence>MQLLILTTGKCRDAHLKALESQYLSRLPDNQWRVVIRELPDGDTPEEEASAQMVALAGVPMPGVRILLDEIGENVSSRELAGKFQNWQMDGVKAVAILIGGANGISKPVLSRVDWVWSLGKLTYPHQMVRLVLAEQLYRMHTIIAGHPYHRD</sequence>
<evidence type="ECO:0000256" key="4">
    <source>
        <dbReference type="ARBA" id="ARBA00038303"/>
    </source>
</evidence>
<dbReference type="PANTHER" id="PTHR33603">
    <property type="entry name" value="METHYLTRANSFERASE"/>
    <property type="match status" value="1"/>
</dbReference>
<dbReference type="AlphaFoldDB" id="A0A6N4QZT8"/>
<feature type="binding site" evidence="5">
    <location>
        <position position="68"/>
    </location>
    <ligand>
        <name>S-adenosyl-L-methionine</name>
        <dbReference type="ChEBI" id="CHEBI:59789"/>
    </ligand>
</feature>
<dbReference type="Proteomes" id="UP000320948">
    <property type="component" value="Unassembled WGS sequence"/>
</dbReference>
<dbReference type="InterPro" id="IPR029026">
    <property type="entry name" value="tRNA_m1G_MTases_N"/>
</dbReference>
<dbReference type="PIRSF" id="PIRSF004505">
    <property type="entry name" value="MT_bac"/>
    <property type="match status" value="1"/>
</dbReference>
<dbReference type="CDD" id="cd18081">
    <property type="entry name" value="RlmH-like"/>
    <property type="match status" value="1"/>
</dbReference>
<organism evidence="6 7">
    <name type="scientific">Blastochloris viridis</name>
    <name type="common">Rhodopseudomonas viridis</name>
    <dbReference type="NCBI Taxonomy" id="1079"/>
    <lineage>
        <taxon>Bacteria</taxon>
        <taxon>Pseudomonadati</taxon>
        <taxon>Pseudomonadota</taxon>
        <taxon>Alphaproteobacteria</taxon>
        <taxon>Hyphomicrobiales</taxon>
        <taxon>Blastochloridaceae</taxon>
        <taxon>Blastochloris</taxon>
    </lineage>
</organism>
<feature type="binding site" evidence="5">
    <location>
        <position position="100"/>
    </location>
    <ligand>
        <name>S-adenosyl-L-methionine</name>
        <dbReference type="ChEBI" id="CHEBI:59789"/>
    </ligand>
</feature>
<evidence type="ECO:0000256" key="3">
    <source>
        <dbReference type="ARBA" id="ARBA00022691"/>
    </source>
</evidence>
<dbReference type="InterPro" id="IPR003742">
    <property type="entry name" value="RlmH-like"/>
</dbReference>
<gene>
    <name evidence="5" type="primary">rlmH</name>
    <name evidence="6" type="ORF">DI628_07625</name>
</gene>
<evidence type="ECO:0000256" key="2">
    <source>
        <dbReference type="ARBA" id="ARBA00022679"/>
    </source>
</evidence>
<comment type="function">
    <text evidence="5">Specifically methylates the pseudouridine at position 1915 (m3Psi1915) in 23S rRNA.</text>
</comment>
<proteinExistence type="inferred from homology"/>
<comment type="caution">
    <text evidence="6">The sequence shown here is derived from an EMBL/GenBank/DDBJ whole genome shotgun (WGS) entry which is preliminary data.</text>
</comment>
<dbReference type="GO" id="GO:0005737">
    <property type="term" value="C:cytoplasm"/>
    <property type="evidence" value="ECO:0007669"/>
    <property type="project" value="UniProtKB-SubCell"/>
</dbReference>
<comment type="catalytic activity">
    <reaction evidence="5">
        <text>pseudouridine(1915) in 23S rRNA + S-adenosyl-L-methionine = N(3)-methylpseudouridine(1915) in 23S rRNA + S-adenosyl-L-homocysteine + H(+)</text>
        <dbReference type="Rhea" id="RHEA:42752"/>
        <dbReference type="Rhea" id="RHEA-COMP:10221"/>
        <dbReference type="Rhea" id="RHEA-COMP:10222"/>
        <dbReference type="ChEBI" id="CHEBI:15378"/>
        <dbReference type="ChEBI" id="CHEBI:57856"/>
        <dbReference type="ChEBI" id="CHEBI:59789"/>
        <dbReference type="ChEBI" id="CHEBI:65314"/>
        <dbReference type="ChEBI" id="CHEBI:74486"/>
        <dbReference type="EC" id="2.1.1.177"/>
    </reaction>
</comment>
<feature type="binding site" evidence="5">
    <location>
        <begin position="119"/>
        <end position="124"/>
    </location>
    <ligand>
        <name>S-adenosyl-L-methionine</name>
        <dbReference type="ChEBI" id="CHEBI:59789"/>
    </ligand>
</feature>
<dbReference type="EMBL" id="VAFM01000002">
    <property type="protein sequence ID" value="TKW60755.1"/>
    <property type="molecule type" value="Genomic_DNA"/>
</dbReference>
<keyword evidence="5" id="KW-0698">rRNA processing</keyword>
<dbReference type="SUPFAM" id="SSF75217">
    <property type="entry name" value="alpha/beta knot"/>
    <property type="match status" value="1"/>
</dbReference>
<protein>
    <recommendedName>
        <fullName evidence="5">Ribosomal RNA large subunit methyltransferase H</fullName>
        <ecNumber evidence="5">2.1.1.177</ecNumber>
    </recommendedName>
    <alternativeName>
        <fullName evidence="5">23S rRNA (pseudouridine1915-N3)-methyltransferase</fullName>
    </alternativeName>
    <alternativeName>
        <fullName evidence="5">23S rRNA m3Psi1915 methyltransferase</fullName>
    </alternativeName>
    <alternativeName>
        <fullName evidence="5">rRNA (pseudouridine-N3-)-methyltransferase RlmH</fullName>
    </alternativeName>
</protein>
<dbReference type="EC" id="2.1.1.177" evidence="5"/>
<evidence type="ECO:0000313" key="6">
    <source>
        <dbReference type="EMBL" id="TKW60755.1"/>
    </source>
</evidence>
<keyword evidence="2 5" id="KW-0808">Transferase</keyword>
<reference evidence="6 7" key="1">
    <citation type="journal article" date="2017" name="Nat. Commun.">
        <title>In situ click chemistry generation of cyclooxygenase-2 inhibitors.</title>
        <authorList>
            <person name="Bhardwaj A."/>
            <person name="Kaur J."/>
            <person name="Wuest M."/>
            <person name="Wuest F."/>
        </authorList>
    </citation>
    <scope>NUCLEOTIDE SEQUENCE [LARGE SCALE GENOMIC DNA]</scope>
    <source>
        <strain evidence="6">S2_018_000_R2_106</strain>
    </source>
</reference>
<dbReference type="PANTHER" id="PTHR33603:SF1">
    <property type="entry name" value="RIBOSOMAL RNA LARGE SUBUNIT METHYLTRANSFERASE H"/>
    <property type="match status" value="1"/>
</dbReference>
<dbReference type="HAMAP" id="MF_00658">
    <property type="entry name" value="23SrRNA_methyltr_H"/>
    <property type="match status" value="1"/>
</dbReference>